<dbReference type="RefSeq" id="WP_248204146.1">
    <property type="nucleotide sequence ID" value="NZ_JALNMH010000001.1"/>
</dbReference>
<dbReference type="InterPro" id="IPR012338">
    <property type="entry name" value="Beta-lactam/transpept-like"/>
</dbReference>
<accession>A0ABT0GC99</accession>
<dbReference type="InterPro" id="IPR050491">
    <property type="entry name" value="AmpC-like"/>
</dbReference>
<keyword evidence="3" id="KW-1185">Reference proteome</keyword>
<dbReference type="EMBL" id="JALNMH010000001">
    <property type="protein sequence ID" value="MCK7592156.1"/>
    <property type="molecule type" value="Genomic_DNA"/>
</dbReference>
<dbReference type="Gene3D" id="3.40.710.10">
    <property type="entry name" value="DD-peptidase/beta-lactamase superfamily"/>
    <property type="match status" value="1"/>
</dbReference>
<gene>
    <name evidence="2" type="ORF">M0G41_00560</name>
</gene>
<evidence type="ECO:0000259" key="1">
    <source>
        <dbReference type="Pfam" id="PF00144"/>
    </source>
</evidence>
<dbReference type="PANTHER" id="PTHR46825:SF15">
    <property type="entry name" value="BETA-LACTAMASE-RELATED DOMAIN-CONTAINING PROTEIN"/>
    <property type="match status" value="1"/>
</dbReference>
<dbReference type="Proteomes" id="UP001431449">
    <property type="component" value="Unassembled WGS sequence"/>
</dbReference>
<protein>
    <submittedName>
        <fullName evidence="2">Beta-lactamase family protein</fullName>
    </submittedName>
</protein>
<comment type="caution">
    <text evidence="2">The sequence shown here is derived from an EMBL/GenBank/DDBJ whole genome shotgun (WGS) entry which is preliminary data.</text>
</comment>
<reference evidence="2" key="1">
    <citation type="submission" date="2022-04" db="EMBL/GenBank/DDBJ databases">
        <title>Lysobacter sp. CAU 1642 isolated from sea sand.</title>
        <authorList>
            <person name="Kim W."/>
        </authorList>
    </citation>
    <scope>NUCLEOTIDE SEQUENCE</scope>
    <source>
        <strain evidence="2">CAU 1642</strain>
    </source>
</reference>
<name>A0ABT0GC99_9GAMM</name>
<evidence type="ECO:0000313" key="2">
    <source>
        <dbReference type="EMBL" id="MCK7592156.1"/>
    </source>
</evidence>
<proteinExistence type="predicted"/>
<organism evidence="2 3">
    <name type="scientific">Pseudomarimonas salicorniae</name>
    <dbReference type="NCBI Taxonomy" id="2933270"/>
    <lineage>
        <taxon>Bacteria</taxon>
        <taxon>Pseudomonadati</taxon>
        <taxon>Pseudomonadota</taxon>
        <taxon>Gammaproteobacteria</taxon>
        <taxon>Lysobacterales</taxon>
        <taxon>Lysobacteraceae</taxon>
        <taxon>Pseudomarimonas</taxon>
    </lineage>
</organism>
<dbReference type="Pfam" id="PF00144">
    <property type="entry name" value="Beta-lactamase"/>
    <property type="match status" value="1"/>
</dbReference>
<dbReference type="PANTHER" id="PTHR46825">
    <property type="entry name" value="D-ALANYL-D-ALANINE-CARBOXYPEPTIDASE/ENDOPEPTIDASE AMPH"/>
    <property type="match status" value="1"/>
</dbReference>
<dbReference type="InterPro" id="IPR001466">
    <property type="entry name" value="Beta-lactam-related"/>
</dbReference>
<sequence length="417" mass="45872">MPDRRLPSVPLDAPRRLRARLVTLALVLISPWAVSAEPVAAPGSSAPKDLAPLVRYADGLAQSVVTRGKVVGMAVAIIHEDRVLLQRGYGVVEAGKSEQVSAETVFRLASLSKAFAGTLAGLLVDEGALRWESRVVDPFPSFALNRAGAAQRVTLRDILSHRMGLPFHTYDRDLEADEPYPLLAAKLAEAPATCDPGDCYGYQNIAFSLVSDLVFAATGDFFTHQVERRIFHPLEMYSSTYGRDALEASESWARPHVRGRRGWVSVRPKENYYRVPPAAGVNASVADMARWMIAHTGGRPDVLHPDLLADLHAPQVKTPNELRRHGWRGARVRDADYATGWRVFDYAGRTLVFHAGAVQGYRAMLGMFPGSRFGIVVLWNCESSAPSGLMPAVLDRYLGLPSRDWTGLEKAPKQRER</sequence>
<feature type="domain" description="Beta-lactamase-related" evidence="1">
    <location>
        <begin position="60"/>
        <end position="389"/>
    </location>
</feature>
<dbReference type="SUPFAM" id="SSF56601">
    <property type="entry name" value="beta-lactamase/transpeptidase-like"/>
    <property type="match status" value="1"/>
</dbReference>
<evidence type="ECO:0000313" key="3">
    <source>
        <dbReference type="Proteomes" id="UP001431449"/>
    </source>
</evidence>